<feature type="transmembrane region" description="Helical" evidence="7">
    <location>
        <begin position="333"/>
        <end position="360"/>
    </location>
</feature>
<sequence length="415" mass="44288">MNILEAIRIAFNSLLANKLRAILTMLGIIIGVGAVIALLALGGAIQTLVTSELQGLGSNLVFLFAGTNDPETNRRVPPRLTNEDIAAIADPLNVPAVAAVCAEFSRRALTTYSGASYDALIAGVSANYPQVRNARVAEGTFFDERAIELRSREAVLGHRVAKRLFPDGADPIGQRIRINGIGFQVIGVMAERGGSFASNEDDQIFVPITTAQDRLFPPAQNVTRRVEVTVVYIQARDEDSIDALIDQITALLRQRNGLTYQNNNFTIVTQQDLVSSFATITGAITIFLGAIAAISLVVGGIGIMNIMLVSVTERTREIGLRKAVGARRNDIRLQFLVEATVLSLMGGVLGIALGYGLAAIGTALLANFSPNARAEVSLDAILLATITSIAVGIFFGLYPADRAARLDPIAALRYE</sequence>
<feature type="domain" description="ABC3 transporter permease C-terminal" evidence="8">
    <location>
        <begin position="290"/>
        <end position="408"/>
    </location>
</feature>
<dbReference type="InterPro" id="IPR003838">
    <property type="entry name" value="ABC3_permease_C"/>
</dbReference>
<dbReference type="PANTHER" id="PTHR30572">
    <property type="entry name" value="MEMBRANE COMPONENT OF TRANSPORTER-RELATED"/>
    <property type="match status" value="1"/>
</dbReference>
<dbReference type="InterPro" id="IPR050250">
    <property type="entry name" value="Macrolide_Exporter_MacB"/>
</dbReference>
<dbReference type="AlphaFoldDB" id="A0A178LT43"/>
<dbReference type="STRING" id="1707952.A6A03_05540"/>
<comment type="similarity">
    <text evidence="6">Belongs to the ABC-4 integral membrane protein family.</text>
</comment>
<keyword evidence="3 7" id="KW-0812">Transmembrane</keyword>
<proteinExistence type="inferred from homology"/>
<dbReference type="PANTHER" id="PTHR30572:SF4">
    <property type="entry name" value="ABC TRANSPORTER PERMEASE YTRF"/>
    <property type="match status" value="1"/>
</dbReference>
<protein>
    <recommendedName>
        <fullName evidence="12">ABC transporter permease</fullName>
    </recommendedName>
</protein>
<comment type="subcellular location">
    <subcellularLocation>
        <location evidence="1">Cell membrane</location>
        <topology evidence="1">Multi-pass membrane protein</topology>
    </subcellularLocation>
</comment>
<dbReference type="Pfam" id="PF02687">
    <property type="entry name" value="FtsX"/>
    <property type="match status" value="1"/>
</dbReference>
<evidence type="ECO:0000256" key="7">
    <source>
        <dbReference type="SAM" id="Phobius"/>
    </source>
</evidence>
<comment type="caution">
    <text evidence="10">The sequence shown here is derived from an EMBL/GenBank/DDBJ whole genome shotgun (WGS) entry which is preliminary data.</text>
</comment>
<evidence type="ECO:0000256" key="6">
    <source>
        <dbReference type="ARBA" id="ARBA00038076"/>
    </source>
</evidence>
<feature type="transmembrane region" description="Helical" evidence="7">
    <location>
        <begin position="21"/>
        <end position="45"/>
    </location>
</feature>
<keyword evidence="5 7" id="KW-0472">Membrane</keyword>
<dbReference type="GO" id="GO:0005886">
    <property type="term" value="C:plasma membrane"/>
    <property type="evidence" value="ECO:0007669"/>
    <property type="project" value="UniProtKB-SubCell"/>
</dbReference>
<dbReference type="GO" id="GO:0022857">
    <property type="term" value="F:transmembrane transporter activity"/>
    <property type="evidence" value="ECO:0007669"/>
    <property type="project" value="TreeGrafter"/>
</dbReference>
<evidence type="ECO:0000256" key="4">
    <source>
        <dbReference type="ARBA" id="ARBA00022989"/>
    </source>
</evidence>
<keyword evidence="2" id="KW-1003">Cell membrane</keyword>
<name>A0A178LT43_9CHLR</name>
<evidence type="ECO:0000259" key="8">
    <source>
        <dbReference type="Pfam" id="PF02687"/>
    </source>
</evidence>
<evidence type="ECO:0000256" key="2">
    <source>
        <dbReference type="ARBA" id="ARBA00022475"/>
    </source>
</evidence>
<evidence type="ECO:0000259" key="9">
    <source>
        <dbReference type="Pfam" id="PF12704"/>
    </source>
</evidence>
<reference evidence="10 11" key="1">
    <citation type="submission" date="2016-04" db="EMBL/GenBank/DDBJ databases">
        <title>Chloroflexus islandicus sp. nov., a thermophilic filamentous anoxygenic phototrophic bacterium from geyser Strokkur (Iceland).</title>
        <authorList>
            <person name="Gaisin V.A."/>
            <person name="Kalashnikov A.M."/>
            <person name="Sukhacheva M.V."/>
            <person name="Grouzdev D.S."/>
            <person name="Ivanov T.M."/>
            <person name="Kuznetsov B."/>
            <person name="Gorlenko V.M."/>
        </authorList>
    </citation>
    <scope>NUCLEOTIDE SEQUENCE [LARGE SCALE GENOMIC DNA]</scope>
    <source>
        <strain evidence="11">isl-2</strain>
    </source>
</reference>
<dbReference type="Pfam" id="PF12704">
    <property type="entry name" value="MacB_PCD"/>
    <property type="match status" value="1"/>
</dbReference>
<dbReference type="Proteomes" id="UP000078287">
    <property type="component" value="Unassembled WGS sequence"/>
</dbReference>
<feature type="transmembrane region" description="Helical" evidence="7">
    <location>
        <begin position="380"/>
        <end position="398"/>
    </location>
</feature>
<evidence type="ECO:0000256" key="5">
    <source>
        <dbReference type="ARBA" id="ARBA00023136"/>
    </source>
</evidence>
<gene>
    <name evidence="10" type="ORF">A6A03_05540</name>
</gene>
<feature type="domain" description="MacB-like periplasmic core" evidence="9">
    <location>
        <begin position="22"/>
        <end position="251"/>
    </location>
</feature>
<dbReference type="RefSeq" id="WP_066791441.1">
    <property type="nucleotide sequence ID" value="NZ_LWQS01000114.1"/>
</dbReference>
<evidence type="ECO:0000313" key="10">
    <source>
        <dbReference type="EMBL" id="OAN37106.1"/>
    </source>
</evidence>
<keyword evidence="11" id="KW-1185">Reference proteome</keyword>
<feature type="transmembrane region" description="Helical" evidence="7">
    <location>
        <begin position="286"/>
        <end position="312"/>
    </location>
</feature>
<evidence type="ECO:0000313" key="11">
    <source>
        <dbReference type="Proteomes" id="UP000078287"/>
    </source>
</evidence>
<evidence type="ECO:0000256" key="3">
    <source>
        <dbReference type="ARBA" id="ARBA00022692"/>
    </source>
</evidence>
<evidence type="ECO:0008006" key="12">
    <source>
        <dbReference type="Google" id="ProtNLM"/>
    </source>
</evidence>
<organism evidence="10 11">
    <name type="scientific">Chloroflexus islandicus</name>
    <dbReference type="NCBI Taxonomy" id="1707952"/>
    <lineage>
        <taxon>Bacteria</taxon>
        <taxon>Bacillati</taxon>
        <taxon>Chloroflexota</taxon>
        <taxon>Chloroflexia</taxon>
        <taxon>Chloroflexales</taxon>
        <taxon>Chloroflexineae</taxon>
        <taxon>Chloroflexaceae</taxon>
        <taxon>Chloroflexus</taxon>
    </lineage>
</organism>
<evidence type="ECO:0000256" key="1">
    <source>
        <dbReference type="ARBA" id="ARBA00004651"/>
    </source>
</evidence>
<dbReference type="OrthoDB" id="9770036at2"/>
<dbReference type="InterPro" id="IPR025857">
    <property type="entry name" value="MacB_PCD"/>
</dbReference>
<accession>A0A178LT43</accession>
<dbReference type="EMBL" id="LWQS01000114">
    <property type="protein sequence ID" value="OAN37106.1"/>
    <property type="molecule type" value="Genomic_DNA"/>
</dbReference>
<keyword evidence="4 7" id="KW-1133">Transmembrane helix</keyword>